<evidence type="ECO:0000313" key="4">
    <source>
        <dbReference type="Proteomes" id="UP000036406"/>
    </source>
</evidence>
<evidence type="ECO:0000256" key="1">
    <source>
        <dbReference type="SAM" id="Phobius"/>
    </source>
</evidence>
<feature type="signal peptide" evidence="2">
    <location>
        <begin position="1"/>
        <end position="21"/>
    </location>
</feature>
<protein>
    <submittedName>
        <fullName evidence="3">Uncharacterized protein</fullName>
    </submittedName>
</protein>
<gene>
    <name evidence="3" type="ORF">ABA45_13565</name>
</gene>
<dbReference type="AlphaFoldDB" id="A0A0H4I6G0"/>
<dbReference type="PATRIC" id="fig|330734.3.peg.2844"/>
<dbReference type="Proteomes" id="UP000036406">
    <property type="component" value="Chromosome"/>
</dbReference>
<reference evidence="3 4" key="1">
    <citation type="submission" date="2015-05" db="EMBL/GenBank/DDBJ databases">
        <title>Complete genome of Marinobacter psychrophilus strain 20041T isolated from sea-ice of the Canadian Basin.</title>
        <authorList>
            <person name="Song L."/>
            <person name="Ren L."/>
            <person name="Yu Y."/>
            <person name="Wang X."/>
        </authorList>
    </citation>
    <scope>NUCLEOTIDE SEQUENCE [LARGE SCALE GENOMIC DNA]</scope>
    <source>
        <strain evidence="3 4">20041</strain>
    </source>
</reference>
<organism evidence="3 4">
    <name type="scientific">Marinobacter psychrophilus</name>
    <dbReference type="NCBI Taxonomy" id="330734"/>
    <lineage>
        <taxon>Bacteria</taxon>
        <taxon>Pseudomonadati</taxon>
        <taxon>Pseudomonadota</taxon>
        <taxon>Gammaproteobacteria</taxon>
        <taxon>Pseudomonadales</taxon>
        <taxon>Marinobacteraceae</taxon>
        <taxon>Marinobacter</taxon>
    </lineage>
</organism>
<keyword evidence="4" id="KW-1185">Reference proteome</keyword>
<dbReference type="EMBL" id="CP011494">
    <property type="protein sequence ID" value="AKO53318.1"/>
    <property type="molecule type" value="Genomic_DNA"/>
</dbReference>
<feature type="chain" id="PRO_5005206114" evidence="2">
    <location>
        <begin position="22"/>
        <end position="364"/>
    </location>
</feature>
<proteinExistence type="predicted"/>
<sequence>MKRLFAIFVLAALLATFFSLAAEPVPVEQKLIRINANDVLGEFPGIEHESVDLQAVLADMAQDPLLVLKARAAMLKYPVMARQLLQIYGGEPEFQDILRQHGDSVLPPIHYFVSNPVGSIEWMNRAGTQYQLFKKWFTDHEKSSTDVDSVKPLTPTERGWYAVQYIHTEGHDFLGQFLVNPEGKVEWLASERVLEGLNQFFAGGLRQLEKRHRMDEPIGAGDIGWAALDVVVFASAVKVLRIGRFAAATTQNASRGTRSAALAVRFSRGSRLVLSSARYAKWPLIVGAGYLVITHPSLINDLLVELADVIGAPALLIQWVGWLLLLMPALYLLRGLLWLITPLLQAVLWSIGRLLAQLSGRSAA</sequence>
<evidence type="ECO:0000256" key="2">
    <source>
        <dbReference type="SAM" id="SignalP"/>
    </source>
</evidence>
<dbReference type="KEGG" id="mpq:ABA45_13565"/>
<keyword evidence="1" id="KW-0812">Transmembrane</keyword>
<keyword evidence="2" id="KW-0732">Signal</keyword>
<dbReference type="STRING" id="330734.ABA45_13565"/>
<keyword evidence="1" id="KW-0472">Membrane</keyword>
<dbReference type="RefSeq" id="WP_048386939.1">
    <property type="nucleotide sequence ID" value="NZ_CP011494.1"/>
</dbReference>
<accession>A0A0H4I6G0</accession>
<evidence type="ECO:0000313" key="3">
    <source>
        <dbReference type="EMBL" id="AKO53318.1"/>
    </source>
</evidence>
<feature type="transmembrane region" description="Helical" evidence="1">
    <location>
        <begin position="336"/>
        <end position="356"/>
    </location>
</feature>
<keyword evidence="1" id="KW-1133">Transmembrane helix</keyword>
<name>A0A0H4I6G0_9GAMM</name>